<dbReference type="GO" id="GO:0044780">
    <property type="term" value="P:bacterial-type flagellum assembly"/>
    <property type="evidence" value="ECO:0007669"/>
    <property type="project" value="InterPro"/>
</dbReference>
<comment type="similarity">
    <text evidence="2 6">Belongs to the FliS family.</text>
</comment>
<evidence type="ECO:0000256" key="6">
    <source>
        <dbReference type="PIRNR" id="PIRNR039090"/>
    </source>
</evidence>
<keyword evidence="7" id="KW-0282">Flagellum</keyword>
<dbReference type="SUPFAM" id="SSF101116">
    <property type="entry name" value="Flagellar export chaperone FliS"/>
    <property type="match status" value="1"/>
</dbReference>
<sequence length="127" mass="14470">MYNTNALNVYQQNSVNTASKEKLLIMLYDGLVRFIKQGIAGIEEKDINKSNTNLVKAQSIILEFMATLNLEIGGEMATSLMALYDYMHRRLIEANIKKDIEIAKEVLGFAEELKETFEEAYRITKKG</sequence>
<evidence type="ECO:0000256" key="5">
    <source>
        <dbReference type="ARBA" id="ARBA00023186"/>
    </source>
</evidence>
<keyword evidence="5" id="KW-0143">Chaperone</keyword>
<dbReference type="GO" id="GO:0071973">
    <property type="term" value="P:bacterial-type flagellum-dependent cell motility"/>
    <property type="evidence" value="ECO:0007669"/>
    <property type="project" value="TreeGrafter"/>
</dbReference>
<dbReference type="Pfam" id="PF02561">
    <property type="entry name" value="FliS"/>
    <property type="match status" value="1"/>
</dbReference>
<dbReference type="InterPro" id="IPR003713">
    <property type="entry name" value="FliS"/>
</dbReference>
<keyword evidence="4 6" id="KW-1005">Bacterial flagellum biogenesis</keyword>
<dbReference type="EMBL" id="AZQP01000013">
    <property type="protein sequence ID" value="EYE88795.1"/>
    <property type="molecule type" value="Genomic_DNA"/>
</dbReference>
<keyword evidence="8" id="KW-1185">Reference proteome</keyword>
<dbReference type="Gene3D" id="1.20.120.340">
    <property type="entry name" value="Flagellar protein FliS"/>
    <property type="match status" value="1"/>
</dbReference>
<dbReference type="STRING" id="1403537.Q428_06000"/>
<keyword evidence="7" id="KW-0969">Cilium</keyword>
<dbReference type="PANTHER" id="PTHR34773:SF1">
    <property type="entry name" value="FLAGELLAR SECRETION CHAPERONE FLIS"/>
    <property type="match status" value="1"/>
</dbReference>
<evidence type="ECO:0000256" key="4">
    <source>
        <dbReference type="ARBA" id="ARBA00022795"/>
    </source>
</evidence>
<keyword evidence="3 6" id="KW-0963">Cytoplasm</keyword>
<dbReference type="InterPro" id="IPR036584">
    <property type="entry name" value="FliS_sf"/>
</dbReference>
<dbReference type="NCBIfam" id="TIGR00208">
    <property type="entry name" value="fliS"/>
    <property type="match status" value="1"/>
</dbReference>
<dbReference type="Proteomes" id="UP000019681">
    <property type="component" value="Unassembled WGS sequence"/>
</dbReference>
<name>A0A017RXX4_9CLOT</name>
<protein>
    <recommendedName>
        <fullName evidence="6">Flagellar secretion chaperone FliS</fullName>
    </recommendedName>
</protein>
<gene>
    <name evidence="7" type="ORF">Q428_06000</name>
</gene>
<proteinExistence type="inferred from homology"/>
<evidence type="ECO:0000256" key="1">
    <source>
        <dbReference type="ARBA" id="ARBA00004514"/>
    </source>
</evidence>
<keyword evidence="7" id="KW-0966">Cell projection</keyword>
<dbReference type="AlphaFoldDB" id="A0A017RXX4"/>
<comment type="caution">
    <text evidence="7">The sequence shown here is derived from an EMBL/GenBank/DDBJ whole genome shotgun (WGS) entry which is preliminary data.</text>
</comment>
<dbReference type="GO" id="GO:0005829">
    <property type="term" value="C:cytosol"/>
    <property type="evidence" value="ECO:0007669"/>
    <property type="project" value="UniProtKB-SubCell"/>
</dbReference>
<evidence type="ECO:0000256" key="2">
    <source>
        <dbReference type="ARBA" id="ARBA00008787"/>
    </source>
</evidence>
<evidence type="ECO:0000313" key="8">
    <source>
        <dbReference type="Proteomes" id="UP000019681"/>
    </source>
</evidence>
<accession>A0A017RXX4</accession>
<organism evidence="7 8">
    <name type="scientific">Fervidicella metallireducens AeB</name>
    <dbReference type="NCBI Taxonomy" id="1403537"/>
    <lineage>
        <taxon>Bacteria</taxon>
        <taxon>Bacillati</taxon>
        <taxon>Bacillota</taxon>
        <taxon>Clostridia</taxon>
        <taxon>Eubacteriales</taxon>
        <taxon>Clostridiaceae</taxon>
        <taxon>Fervidicella</taxon>
    </lineage>
</organism>
<dbReference type="OrthoDB" id="1524959at2"/>
<dbReference type="CDD" id="cd16098">
    <property type="entry name" value="FliS"/>
    <property type="match status" value="1"/>
</dbReference>
<evidence type="ECO:0000256" key="3">
    <source>
        <dbReference type="ARBA" id="ARBA00022490"/>
    </source>
</evidence>
<dbReference type="PIRSF" id="PIRSF039090">
    <property type="entry name" value="Flis"/>
    <property type="match status" value="1"/>
</dbReference>
<reference evidence="7 8" key="1">
    <citation type="journal article" date="2014" name="Genome Announc.">
        <title>Draft Genome Sequence of Fervidicella metallireducens Strain AeBT, an Iron-Reducing Thermoanaerobe from the Great Artesian Basin.</title>
        <authorList>
            <person name="Patel B.K."/>
        </authorList>
    </citation>
    <scope>NUCLEOTIDE SEQUENCE [LARGE SCALE GENOMIC DNA]</scope>
    <source>
        <strain evidence="7 8">AeB</strain>
    </source>
</reference>
<evidence type="ECO:0000313" key="7">
    <source>
        <dbReference type="EMBL" id="EYE88795.1"/>
    </source>
</evidence>
<dbReference type="PANTHER" id="PTHR34773">
    <property type="entry name" value="FLAGELLAR SECRETION CHAPERONE FLIS"/>
    <property type="match status" value="1"/>
</dbReference>
<dbReference type="RefSeq" id="WP_035379050.1">
    <property type="nucleotide sequence ID" value="NZ_AZQP01000013.1"/>
</dbReference>
<comment type="subcellular location">
    <subcellularLocation>
        <location evidence="1 6">Cytoplasm</location>
        <location evidence="1 6">Cytosol</location>
    </subcellularLocation>
</comment>